<keyword evidence="13" id="KW-0133">Cell shape</keyword>
<dbReference type="InterPro" id="IPR036950">
    <property type="entry name" value="PBP_transglycosylase"/>
</dbReference>
<dbReference type="AlphaFoldDB" id="A0A6I0EZP8"/>
<reference evidence="27 28" key="1">
    <citation type="submission" date="2019-10" db="EMBL/GenBank/DDBJ databases">
        <title>Whole-genome sequence of the extremophile Heliorestis acidaminivorans DSM 24790.</title>
        <authorList>
            <person name="Kyndt J.A."/>
            <person name="Meyer T.E."/>
        </authorList>
    </citation>
    <scope>NUCLEOTIDE SEQUENCE [LARGE SCALE GENOMIC DNA]</scope>
    <source>
        <strain evidence="27 28">DSM 24790</strain>
    </source>
</reference>
<evidence type="ECO:0000256" key="11">
    <source>
        <dbReference type="ARBA" id="ARBA00022692"/>
    </source>
</evidence>
<feature type="domain" description="Glycosyl transferase family 51" evidence="26">
    <location>
        <begin position="73"/>
        <end position="248"/>
    </location>
</feature>
<dbReference type="PANTHER" id="PTHR32282">
    <property type="entry name" value="BINDING PROTEIN TRANSPEPTIDASE, PUTATIVE-RELATED"/>
    <property type="match status" value="1"/>
</dbReference>
<dbReference type="InterPro" id="IPR001264">
    <property type="entry name" value="Glyco_trans_51"/>
</dbReference>
<dbReference type="GO" id="GO:0005886">
    <property type="term" value="C:plasma membrane"/>
    <property type="evidence" value="ECO:0007669"/>
    <property type="project" value="UniProtKB-SubCell"/>
</dbReference>
<keyword evidence="14" id="KW-0735">Signal-anchor</keyword>
<comment type="subcellular location">
    <subcellularLocation>
        <location evidence="2">Cell membrane</location>
        <topology evidence="2">Single-pass type II membrane protein</topology>
    </subcellularLocation>
</comment>
<dbReference type="Gene3D" id="3.40.710.10">
    <property type="entry name" value="DD-peptidase/beta-lactamase superfamily"/>
    <property type="match status" value="1"/>
</dbReference>
<dbReference type="GO" id="GO:0008658">
    <property type="term" value="F:penicillin binding"/>
    <property type="evidence" value="ECO:0007669"/>
    <property type="project" value="InterPro"/>
</dbReference>
<protein>
    <recommendedName>
        <fullName evidence="5">Penicillin-binding protein 1A</fullName>
        <ecNumber evidence="22">2.4.99.28</ecNumber>
        <ecNumber evidence="4">3.4.16.4</ecNumber>
    </recommendedName>
</protein>
<evidence type="ECO:0000256" key="15">
    <source>
        <dbReference type="ARBA" id="ARBA00022984"/>
    </source>
</evidence>
<evidence type="ECO:0000256" key="13">
    <source>
        <dbReference type="ARBA" id="ARBA00022960"/>
    </source>
</evidence>
<evidence type="ECO:0000256" key="3">
    <source>
        <dbReference type="ARBA" id="ARBA00004752"/>
    </source>
</evidence>
<dbReference type="GO" id="GO:0009002">
    <property type="term" value="F:serine-type D-Ala-D-Ala carboxypeptidase activity"/>
    <property type="evidence" value="ECO:0007669"/>
    <property type="project" value="UniProtKB-EC"/>
</dbReference>
<evidence type="ECO:0000256" key="17">
    <source>
        <dbReference type="ARBA" id="ARBA00023136"/>
    </source>
</evidence>
<evidence type="ECO:0000256" key="6">
    <source>
        <dbReference type="ARBA" id="ARBA00022475"/>
    </source>
</evidence>
<dbReference type="InterPro" id="IPR012338">
    <property type="entry name" value="Beta-lactam/transpept-like"/>
</dbReference>
<sequence length="710" mass="79526">MITSFPKEVLFLSNKYLYLKKTIVVVALLLLTFLWGFFSFIAYGSYKFLREKPHFAVEDFAVPATSFIYDSNGELIYQLQGSQNRIPLGLEEIPVHLRNAVLAAEDIRFYRHQGFDLQSMVRALKVNFESRQIVEGASTITQQLVRNIYLTPEKSWQRKAREIHMAYHLEKEFGKNKVLELYLNRIYFGEGAYGVEAAARRYFGKSVQDLSIAESALIAGIPKMPIYYNPVNSNEAALLRRNTVLHQMYQYGFISYSQWQESLKEPIALVAEPDSEHYPYPYFMDEVIREAINIHGIDEEALYGGGLHIYTTLDQSIQGFAEELFSRPDLFPPGHGTRPVEGALASIDPLTGHVKALVGGRHYAAEARRIFNRATMMKRSPGSTIKPLAVYGPALEAGWEPHQRLIDQPLSFRGYQPKNYDGIFRGQPTMNEAVALSINVSAVWLLDQIGVNRGFQALQAMGMPLSEGDKHLALALGGMRDGFSPLDMAKGYAVFANGGLTIEPRTIVQIYDQNNESLLSPAESKRLFSAATAKKMTELLQSAVIYGTGTEARLSRPVAGKTGTSELPPLPTFQNVKGNRDAWFVGYTPELVTAVWMGYDQTDANHYLRQIYGGSYPARVFRHFNEGASAFVEPRQSSFFASQPASFRSVASTEELAVENPPEVIGERVENRADFVEIGTESALYESTNNDEIMVNTPLEMPVVISDDDV</sequence>
<evidence type="ECO:0000256" key="16">
    <source>
        <dbReference type="ARBA" id="ARBA00022989"/>
    </source>
</evidence>
<dbReference type="SUPFAM" id="SSF53955">
    <property type="entry name" value="Lysozyme-like"/>
    <property type="match status" value="1"/>
</dbReference>
<feature type="transmembrane region" description="Helical" evidence="24">
    <location>
        <begin position="22"/>
        <end position="43"/>
    </location>
</feature>
<comment type="catalytic activity">
    <reaction evidence="21">
        <text>Preferential cleavage: (Ac)2-L-Lys-D-Ala-|-D-Ala. Also transpeptidation of peptidyl-alanyl moieties that are N-acyl substituents of D-alanine.</text>
        <dbReference type="EC" id="3.4.16.4"/>
    </reaction>
</comment>
<dbReference type="GO" id="GO:0006508">
    <property type="term" value="P:proteolysis"/>
    <property type="evidence" value="ECO:0007669"/>
    <property type="project" value="UniProtKB-KW"/>
</dbReference>
<dbReference type="SUPFAM" id="SSF56601">
    <property type="entry name" value="beta-lactamase/transpeptidase-like"/>
    <property type="match status" value="1"/>
</dbReference>
<accession>A0A6I0EZP8</accession>
<keyword evidence="6" id="KW-1003">Cell membrane</keyword>
<keyword evidence="18" id="KW-0046">Antibiotic resistance</keyword>
<comment type="function">
    <text evidence="1">Cell wall formation. Synthesis of cross-linked peptidoglycan from the lipid intermediates. The enzyme has a penicillin-insensitive transglycosylase N-terminal domain (formation of linear glycan strands) and a penicillin-sensitive transpeptidase C-terminal domain (cross-linking of the peptide subunits).</text>
</comment>
<proteinExistence type="predicted"/>
<dbReference type="Pfam" id="PF00912">
    <property type="entry name" value="Transgly"/>
    <property type="match status" value="1"/>
</dbReference>
<evidence type="ECO:0000259" key="25">
    <source>
        <dbReference type="Pfam" id="PF00905"/>
    </source>
</evidence>
<evidence type="ECO:0000256" key="22">
    <source>
        <dbReference type="ARBA" id="ARBA00044770"/>
    </source>
</evidence>
<evidence type="ECO:0000256" key="24">
    <source>
        <dbReference type="SAM" id="Phobius"/>
    </source>
</evidence>
<dbReference type="Proteomes" id="UP000468766">
    <property type="component" value="Unassembled WGS sequence"/>
</dbReference>
<evidence type="ECO:0000256" key="20">
    <source>
        <dbReference type="ARBA" id="ARBA00023316"/>
    </source>
</evidence>
<dbReference type="EMBL" id="WBXO01000001">
    <property type="protein sequence ID" value="KAB2954146.1"/>
    <property type="molecule type" value="Genomic_DNA"/>
</dbReference>
<dbReference type="FunFam" id="1.10.3810.10:FF:000003">
    <property type="entry name" value="Penicillin-binding protein 1a"/>
    <property type="match status" value="1"/>
</dbReference>
<dbReference type="UniPathway" id="UPA00219"/>
<evidence type="ECO:0000256" key="7">
    <source>
        <dbReference type="ARBA" id="ARBA00022645"/>
    </source>
</evidence>
<evidence type="ECO:0000256" key="1">
    <source>
        <dbReference type="ARBA" id="ARBA00002624"/>
    </source>
</evidence>
<dbReference type="GO" id="GO:0071555">
    <property type="term" value="P:cell wall organization"/>
    <property type="evidence" value="ECO:0007669"/>
    <property type="project" value="UniProtKB-KW"/>
</dbReference>
<comment type="caution">
    <text evidence="27">The sequence shown here is derived from an EMBL/GenBank/DDBJ whole genome shotgun (WGS) entry which is preliminary data.</text>
</comment>
<keyword evidence="28" id="KW-1185">Reference proteome</keyword>
<dbReference type="EC" id="2.4.99.28" evidence="22"/>
<dbReference type="GO" id="GO:0009252">
    <property type="term" value="P:peptidoglycan biosynthetic process"/>
    <property type="evidence" value="ECO:0007669"/>
    <property type="project" value="UniProtKB-UniPathway"/>
</dbReference>
<evidence type="ECO:0000313" key="28">
    <source>
        <dbReference type="Proteomes" id="UP000468766"/>
    </source>
</evidence>
<dbReference type="GO" id="GO:0046677">
    <property type="term" value="P:response to antibiotic"/>
    <property type="evidence" value="ECO:0007669"/>
    <property type="project" value="UniProtKB-KW"/>
</dbReference>
<evidence type="ECO:0000256" key="18">
    <source>
        <dbReference type="ARBA" id="ARBA00023251"/>
    </source>
</evidence>
<evidence type="ECO:0000256" key="14">
    <source>
        <dbReference type="ARBA" id="ARBA00022968"/>
    </source>
</evidence>
<evidence type="ECO:0000256" key="5">
    <source>
        <dbReference type="ARBA" id="ARBA00018638"/>
    </source>
</evidence>
<keyword evidence="8" id="KW-0645">Protease</keyword>
<feature type="domain" description="Penicillin-binding protein transpeptidase" evidence="25">
    <location>
        <begin position="347"/>
        <end position="624"/>
    </location>
</feature>
<comment type="pathway">
    <text evidence="3">Cell wall biogenesis; peptidoglycan biosynthesis.</text>
</comment>
<dbReference type="EC" id="3.4.16.4" evidence="4"/>
<dbReference type="GO" id="GO:0008955">
    <property type="term" value="F:peptidoglycan glycosyltransferase activity"/>
    <property type="evidence" value="ECO:0007669"/>
    <property type="project" value="UniProtKB-EC"/>
</dbReference>
<dbReference type="NCBIfam" id="TIGR02074">
    <property type="entry name" value="PBP_1a_fam"/>
    <property type="match status" value="1"/>
</dbReference>
<evidence type="ECO:0000256" key="2">
    <source>
        <dbReference type="ARBA" id="ARBA00004401"/>
    </source>
</evidence>
<dbReference type="OrthoDB" id="9766909at2"/>
<dbReference type="Pfam" id="PF00905">
    <property type="entry name" value="Transpeptidase"/>
    <property type="match status" value="1"/>
</dbReference>
<keyword evidence="11 24" id="KW-0812">Transmembrane</keyword>
<dbReference type="InterPro" id="IPR050396">
    <property type="entry name" value="Glycosyltr_51/Transpeptidase"/>
</dbReference>
<dbReference type="InterPro" id="IPR023346">
    <property type="entry name" value="Lysozyme-like_dom_sf"/>
</dbReference>
<comment type="catalytic activity">
    <reaction evidence="23">
        <text>[GlcNAc-(1-&gt;4)-Mur2Ac(oyl-L-Ala-gamma-D-Glu-L-Lys-D-Ala-D-Ala)](n)-di-trans,octa-cis-undecaprenyl diphosphate + beta-D-GlcNAc-(1-&gt;4)-Mur2Ac(oyl-L-Ala-gamma-D-Glu-L-Lys-D-Ala-D-Ala)-di-trans,octa-cis-undecaprenyl diphosphate = [GlcNAc-(1-&gt;4)-Mur2Ac(oyl-L-Ala-gamma-D-Glu-L-Lys-D-Ala-D-Ala)](n+1)-di-trans,octa-cis-undecaprenyl diphosphate + di-trans,octa-cis-undecaprenyl diphosphate + H(+)</text>
        <dbReference type="Rhea" id="RHEA:23708"/>
        <dbReference type="Rhea" id="RHEA-COMP:9602"/>
        <dbReference type="Rhea" id="RHEA-COMP:9603"/>
        <dbReference type="ChEBI" id="CHEBI:15378"/>
        <dbReference type="ChEBI" id="CHEBI:58405"/>
        <dbReference type="ChEBI" id="CHEBI:60033"/>
        <dbReference type="ChEBI" id="CHEBI:78435"/>
        <dbReference type="EC" id="2.4.99.28"/>
    </reaction>
</comment>
<keyword evidence="16 24" id="KW-1133">Transmembrane helix</keyword>
<dbReference type="GO" id="GO:0008360">
    <property type="term" value="P:regulation of cell shape"/>
    <property type="evidence" value="ECO:0007669"/>
    <property type="project" value="UniProtKB-KW"/>
</dbReference>
<keyword evidence="15" id="KW-0573">Peptidoglycan synthesis</keyword>
<evidence type="ECO:0000256" key="23">
    <source>
        <dbReference type="ARBA" id="ARBA00049902"/>
    </source>
</evidence>
<dbReference type="PANTHER" id="PTHR32282:SF11">
    <property type="entry name" value="PENICILLIN-BINDING PROTEIN 1B"/>
    <property type="match status" value="1"/>
</dbReference>
<evidence type="ECO:0000256" key="10">
    <source>
        <dbReference type="ARBA" id="ARBA00022679"/>
    </source>
</evidence>
<evidence type="ECO:0000256" key="12">
    <source>
        <dbReference type="ARBA" id="ARBA00022801"/>
    </source>
</evidence>
<evidence type="ECO:0000256" key="21">
    <source>
        <dbReference type="ARBA" id="ARBA00034000"/>
    </source>
</evidence>
<dbReference type="GO" id="GO:0030288">
    <property type="term" value="C:outer membrane-bounded periplasmic space"/>
    <property type="evidence" value="ECO:0007669"/>
    <property type="project" value="TreeGrafter"/>
</dbReference>
<keyword evidence="20" id="KW-0961">Cell wall biogenesis/degradation</keyword>
<dbReference type="Gene3D" id="1.10.3810.10">
    <property type="entry name" value="Biosynthetic peptidoglycan transglycosylase-like"/>
    <property type="match status" value="1"/>
</dbReference>
<evidence type="ECO:0000313" key="27">
    <source>
        <dbReference type="EMBL" id="KAB2954146.1"/>
    </source>
</evidence>
<name>A0A6I0EZP8_9FIRM</name>
<evidence type="ECO:0000256" key="19">
    <source>
        <dbReference type="ARBA" id="ARBA00023268"/>
    </source>
</evidence>
<evidence type="ECO:0000256" key="4">
    <source>
        <dbReference type="ARBA" id="ARBA00012448"/>
    </source>
</evidence>
<keyword evidence="10" id="KW-0808">Transferase</keyword>
<keyword evidence="12" id="KW-0378">Hydrolase</keyword>
<keyword evidence="17 24" id="KW-0472">Membrane</keyword>
<gene>
    <name evidence="27" type="ORF">F9B85_00115</name>
</gene>
<evidence type="ECO:0000256" key="8">
    <source>
        <dbReference type="ARBA" id="ARBA00022670"/>
    </source>
</evidence>
<keyword evidence="9" id="KW-0328">Glycosyltransferase</keyword>
<dbReference type="InterPro" id="IPR001460">
    <property type="entry name" value="PCN-bd_Tpept"/>
</dbReference>
<organism evidence="27 28">
    <name type="scientific">Heliorestis acidaminivorans</name>
    <dbReference type="NCBI Taxonomy" id="553427"/>
    <lineage>
        <taxon>Bacteria</taxon>
        <taxon>Bacillati</taxon>
        <taxon>Bacillota</taxon>
        <taxon>Clostridia</taxon>
        <taxon>Eubacteriales</taxon>
        <taxon>Heliobacteriaceae</taxon>
        <taxon>Heliorestis</taxon>
    </lineage>
</organism>
<keyword evidence="7" id="KW-0121">Carboxypeptidase</keyword>
<keyword evidence="19" id="KW-0511">Multifunctional enzyme</keyword>
<evidence type="ECO:0000256" key="9">
    <source>
        <dbReference type="ARBA" id="ARBA00022676"/>
    </source>
</evidence>
<evidence type="ECO:0000259" key="26">
    <source>
        <dbReference type="Pfam" id="PF00912"/>
    </source>
</evidence>